<protein>
    <recommendedName>
        <fullName evidence="4">Disease resistance protein winged helix domain-containing protein</fullName>
    </recommendedName>
</protein>
<dbReference type="InterPro" id="IPR044974">
    <property type="entry name" value="Disease_R_plants"/>
</dbReference>
<dbReference type="Gene3D" id="1.10.10.10">
    <property type="entry name" value="Winged helix-like DNA-binding domain superfamily/Winged helix DNA-binding domain"/>
    <property type="match status" value="1"/>
</dbReference>
<dbReference type="AlphaFoldDB" id="A0A445AD78"/>
<keyword evidence="2" id="KW-0611">Plant defense</keyword>
<gene>
    <name evidence="5" type="ORF">Ahy_B02g057879</name>
</gene>
<feature type="compositionally biased region" description="Basic and acidic residues" evidence="3">
    <location>
        <begin position="140"/>
        <end position="157"/>
    </location>
</feature>
<accession>A0A445AD78</accession>
<feature type="region of interest" description="Disordered" evidence="3">
    <location>
        <begin position="29"/>
        <end position="161"/>
    </location>
</feature>
<dbReference type="STRING" id="3818.A0A445AD78"/>
<dbReference type="FunFam" id="1.10.10.10:FF:000322">
    <property type="entry name" value="Probable disease resistance protein At1g63360"/>
    <property type="match status" value="1"/>
</dbReference>
<dbReference type="SUPFAM" id="SSF52540">
    <property type="entry name" value="P-loop containing nucleoside triphosphate hydrolases"/>
    <property type="match status" value="1"/>
</dbReference>
<dbReference type="InterPro" id="IPR042197">
    <property type="entry name" value="Apaf_helical"/>
</dbReference>
<proteinExistence type="predicted"/>
<dbReference type="GO" id="GO:0098542">
    <property type="term" value="P:defense response to other organism"/>
    <property type="evidence" value="ECO:0007669"/>
    <property type="project" value="TreeGrafter"/>
</dbReference>
<feature type="domain" description="Disease resistance protein winged helix" evidence="4">
    <location>
        <begin position="413"/>
        <end position="482"/>
    </location>
</feature>
<feature type="compositionally biased region" description="Basic and acidic residues" evidence="3">
    <location>
        <begin position="119"/>
        <end position="129"/>
    </location>
</feature>
<dbReference type="PANTHER" id="PTHR23155">
    <property type="entry name" value="DISEASE RESISTANCE PROTEIN RP"/>
    <property type="match status" value="1"/>
</dbReference>
<dbReference type="Gene3D" id="1.10.8.430">
    <property type="entry name" value="Helical domain of apoptotic protease-activating factors"/>
    <property type="match status" value="1"/>
</dbReference>
<reference evidence="5 6" key="1">
    <citation type="submission" date="2019-01" db="EMBL/GenBank/DDBJ databases">
        <title>Sequencing of cultivated peanut Arachis hypogaea provides insights into genome evolution and oil improvement.</title>
        <authorList>
            <person name="Chen X."/>
        </authorList>
    </citation>
    <scope>NUCLEOTIDE SEQUENCE [LARGE SCALE GENOMIC DNA]</scope>
    <source>
        <strain evidence="6">cv. Fuhuasheng</strain>
        <tissue evidence="5">Leaves</tissue>
    </source>
</reference>
<dbReference type="InterPro" id="IPR058922">
    <property type="entry name" value="WHD_DRP"/>
</dbReference>
<evidence type="ECO:0000256" key="2">
    <source>
        <dbReference type="ARBA" id="ARBA00022821"/>
    </source>
</evidence>
<comment type="caution">
    <text evidence="5">The sequence shown here is derived from an EMBL/GenBank/DDBJ whole genome shotgun (WGS) entry which is preliminary data.</text>
</comment>
<sequence length="501" mass="57654">MDELPQNNVGNYSGKRRCRKPKILRQIIDDSHVVSPKAQNNVGDYSEKRRGTKDSGLVVVKDFHGVSQNHVGNRRGRKPNGLGKHAVKDSNGDGNAYVVEVSKAQNNDGKYSGKRRGGKPKELRNDAVKDSNGSCNGRASEAKENDGETPQKNDHIHPPSGIEIKVKEEIEEDDDDALCKRRQKVPSLNLEHYWHDDKANATKYTKYREKLMQELEKPYCEEEYKKLFKYMKHRKLVEYHKEHRSGPRTCKRNYLGKSLLNHHVGLNKKLKSVSGDYPKRLTLLRGFVFWLTLFVPCSTNNVDLSAYPPNNILSEDYCWSIFADNSSFPESNGSTELEGIGRMIVKKCDGLPLAAETLGRLLRSKHDVKEWNKILSSDIWEFSVTDSKVVPALLISYYHLPAHLKRCFIYSSLYPKDYQFDKNELIMLWMSEDLLRQPKGGETLEEVGCECFDDLASRLFFKQVDDDDDKYFVMHDLVHDLAFLAENFIVDYQKNLVKRKR</sequence>
<dbReference type="InterPro" id="IPR027417">
    <property type="entry name" value="P-loop_NTPase"/>
</dbReference>
<evidence type="ECO:0000313" key="6">
    <source>
        <dbReference type="Proteomes" id="UP000289738"/>
    </source>
</evidence>
<keyword evidence="1" id="KW-0677">Repeat</keyword>
<dbReference type="GO" id="GO:0043531">
    <property type="term" value="F:ADP binding"/>
    <property type="evidence" value="ECO:0007669"/>
    <property type="project" value="InterPro"/>
</dbReference>
<name>A0A445AD78_ARAHY</name>
<keyword evidence="6" id="KW-1185">Reference proteome</keyword>
<evidence type="ECO:0000313" key="5">
    <source>
        <dbReference type="EMBL" id="RYR24387.1"/>
    </source>
</evidence>
<organism evidence="5 6">
    <name type="scientific">Arachis hypogaea</name>
    <name type="common">Peanut</name>
    <dbReference type="NCBI Taxonomy" id="3818"/>
    <lineage>
        <taxon>Eukaryota</taxon>
        <taxon>Viridiplantae</taxon>
        <taxon>Streptophyta</taxon>
        <taxon>Embryophyta</taxon>
        <taxon>Tracheophyta</taxon>
        <taxon>Spermatophyta</taxon>
        <taxon>Magnoliopsida</taxon>
        <taxon>eudicotyledons</taxon>
        <taxon>Gunneridae</taxon>
        <taxon>Pentapetalae</taxon>
        <taxon>rosids</taxon>
        <taxon>fabids</taxon>
        <taxon>Fabales</taxon>
        <taxon>Fabaceae</taxon>
        <taxon>Papilionoideae</taxon>
        <taxon>50 kb inversion clade</taxon>
        <taxon>dalbergioids sensu lato</taxon>
        <taxon>Dalbergieae</taxon>
        <taxon>Pterocarpus clade</taxon>
        <taxon>Arachis</taxon>
    </lineage>
</organism>
<dbReference type="PANTHER" id="PTHR23155:SF1071">
    <property type="entry name" value="DISEASE RESISTANCE RPP13-LIKE PROTEIN 1"/>
    <property type="match status" value="1"/>
</dbReference>
<evidence type="ECO:0000256" key="1">
    <source>
        <dbReference type="ARBA" id="ARBA00022737"/>
    </source>
</evidence>
<dbReference type="Proteomes" id="UP000289738">
    <property type="component" value="Chromosome B02"/>
</dbReference>
<dbReference type="Pfam" id="PF23559">
    <property type="entry name" value="WHD_DRP"/>
    <property type="match status" value="1"/>
</dbReference>
<evidence type="ECO:0000256" key="3">
    <source>
        <dbReference type="SAM" id="MobiDB-lite"/>
    </source>
</evidence>
<evidence type="ECO:0000259" key="4">
    <source>
        <dbReference type="Pfam" id="PF23559"/>
    </source>
</evidence>
<dbReference type="EMBL" id="SDMP01000012">
    <property type="protein sequence ID" value="RYR24387.1"/>
    <property type="molecule type" value="Genomic_DNA"/>
</dbReference>
<dbReference type="InterPro" id="IPR036388">
    <property type="entry name" value="WH-like_DNA-bd_sf"/>
</dbReference>